<accession>U5EN23</accession>
<evidence type="ECO:0000256" key="18">
    <source>
        <dbReference type="ARBA" id="ARBA00030689"/>
    </source>
</evidence>
<keyword evidence="17" id="KW-0539">Nucleus</keyword>
<name>U5EN23_9DIPT</name>
<evidence type="ECO:0000256" key="16">
    <source>
        <dbReference type="ARBA" id="ARBA00023128"/>
    </source>
</evidence>
<evidence type="ECO:0000313" key="25">
    <source>
        <dbReference type="EMBL" id="JAB59110.1"/>
    </source>
</evidence>
<evidence type="ECO:0000256" key="20">
    <source>
        <dbReference type="ARBA" id="ARBA00032104"/>
    </source>
</evidence>
<dbReference type="Pfam" id="PF23023">
    <property type="entry name" value="Anti-Pycsar_Apyc1"/>
    <property type="match status" value="1"/>
</dbReference>
<dbReference type="GO" id="GO:0042781">
    <property type="term" value="F:3'-tRNA processing endoribonuclease activity"/>
    <property type="evidence" value="ECO:0007669"/>
    <property type="project" value="UniProtKB-EC"/>
</dbReference>
<sequence>MPIDRKHIEEQQKQRLKIKEKSLKYVPGTVNLQILGSGSPGTPGSVYLFTDQSRYLFNCGEGTQRLAQEHKAKLARLEHIFTTRTCWKRIGGLPGLCLTVQDAGVPNLTLHGPPGLEELFTAMKRFVVLRDLKVSAPQYTIGDCYDDPVMTLQFIPIECERSNELATNTDSNSSSEEVTFDETDYYAHENRTKSSAGTITSNKNKSPINMKKRIETSVMSYICKLKPRPGTLLLGKCVDKGVPPGPLLGQLKSGIDITLPDGTVVKAEDVREPSDPGPVFIIIDIPSIEYLPDLQAKNVHFEAYQSTATDDSNMALAVIHFSPPEIVENEIYRKFMDKFAPSTRHIVINECNEFSGYISSHRIQWQLNQLNEKIFPILKEIPVKDLSTSATKRLKINENNEFVTNRNESAETTSGIYENAPPMSHFHLRPRKGYDQSVALRLEPDEYLKELDILEDFKEALGKLRETDDTSHSNEDEFPRMIFFGTGSCIPNKTRNVSAILLHTSADSSMLLDCGEGTAGQIIRFYGKNKAKEIFRNLKAIYISHLHADHHIGLIEVLQQRRQCFEEDEMKEYEKLLLLAPEQISFWLSFYDRRFESLHNEYQLIRNSNLLLNPLENKFSQTIGVNDISTCYVKHCPHSFGVAVTLNDSRTNEPIKITYSGDTMPCDELVRLGENSTILIHEATMENELLDEARLKMHSTLSQAIEQGQKMNAKFTILTHFSQRYSKIPRIESDQLDQSVGLAFDNMSVSLSDLPTLNSLYPMFKLMFVEHCEEMEQKAIKRANKKFRQQMKTSSS</sequence>
<evidence type="ECO:0000256" key="5">
    <source>
        <dbReference type="ARBA" id="ARBA00007823"/>
    </source>
</evidence>
<dbReference type="CDD" id="cd07718">
    <property type="entry name" value="RNaseZ_ELAC1_ELAC2-C-term-like_MBL-fold"/>
    <property type="match status" value="1"/>
</dbReference>
<evidence type="ECO:0000256" key="13">
    <source>
        <dbReference type="ARBA" id="ARBA00022801"/>
    </source>
</evidence>
<dbReference type="PANTHER" id="PTHR12553">
    <property type="entry name" value="ZINC PHOSPHODIESTERASE ELAC PROTEIN 2"/>
    <property type="match status" value="1"/>
</dbReference>
<dbReference type="GO" id="GO:1990180">
    <property type="term" value="P:mitochondrial tRNA 3'-end processing"/>
    <property type="evidence" value="ECO:0007669"/>
    <property type="project" value="TreeGrafter"/>
</dbReference>
<comment type="catalytic activity">
    <reaction evidence="1">
        <text>Endonucleolytic cleavage of RNA, removing extra 3' nucleotides from tRNA precursor, generating 3' termini of tRNAs. A 3'-hydroxy group is left at the tRNA terminus and a 5'-phosphoryl group is left at the trailer molecule.</text>
        <dbReference type="EC" id="3.1.26.11"/>
    </reaction>
</comment>
<keyword evidence="8" id="KW-0597">Phosphoprotein</keyword>
<evidence type="ECO:0000256" key="2">
    <source>
        <dbReference type="ARBA" id="ARBA00001947"/>
    </source>
</evidence>
<dbReference type="Pfam" id="PF13691">
    <property type="entry name" value="Lactamase_B_4"/>
    <property type="match status" value="1"/>
</dbReference>
<evidence type="ECO:0000256" key="12">
    <source>
        <dbReference type="ARBA" id="ARBA00022759"/>
    </source>
</evidence>
<keyword evidence="12" id="KW-0255">Endonuclease</keyword>
<keyword evidence="11" id="KW-0479">Metal-binding</keyword>
<keyword evidence="9" id="KW-0819">tRNA processing</keyword>
<dbReference type="SUPFAM" id="SSF56281">
    <property type="entry name" value="Metallo-hydrolase/oxidoreductase"/>
    <property type="match status" value="2"/>
</dbReference>
<evidence type="ECO:0000256" key="11">
    <source>
        <dbReference type="ARBA" id="ARBA00022723"/>
    </source>
</evidence>
<evidence type="ECO:0000256" key="17">
    <source>
        <dbReference type="ARBA" id="ARBA00023242"/>
    </source>
</evidence>
<evidence type="ECO:0000256" key="23">
    <source>
        <dbReference type="ARBA" id="ARBA00047136"/>
    </source>
</evidence>
<dbReference type="EMBL" id="GANO01000761">
    <property type="protein sequence ID" value="JAB59110.1"/>
    <property type="molecule type" value="mRNA"/>
</dbReference>
<dbReference type="InterPro" id="IPR036866">
    <property type="entry name" value="RibonucZ/Hydroxyglut_hydro"/>
</dbReference>
<comment type="subcellular location">
    <subcellularLocation>
        <location evidence="4">Mitochondrion matrix</location>
    </subcellularLocation>
    <subcellularLocation>
        <location evidence="3">Nucleus</location>
    </subcellularLocation>
</comment>
<protein>
    <recommendedName>
        <fullName evidence="7">Zinc phosphodiesterase ELAC protein 2</fullName>
        <ecNumber evidence="6">3.1.26.11</ecNumber>
    </recommendedName>
    <alternativeName>
        <fullName evidence="21">ElaC homolog protein 2</fullName>
    </alternativeName>
    <alternativeName>
        <fullName evidence="19">Ribonuclease Z 2</fullName>
    </alternativeName>
    <alternativeName>
        <fullName evidence="20">tRNA 3 endonuclease 2</fullName>
    </alternativeName>
    <alternativeName>
        <fullName evidence="18">tRNase Z 2</fullName>
    </alternativeName>
</protein>
<evidence type="ECO:0000256" key="7">
    <source>
        <dbReference type="ARBA" id="ARBA00013357"/>
    </source>
</evidence>
<evidence type="ECO:0000256" key="22">
    <source>
        <dbReference type="ARBA" id="ARBA00046098"/>
    </source>
</evidence>
<keyword evidence="16" id="KW-0496">Mitochondrion</keyword>
<evidence type="ECO:0000256" key="21">
    <source>
        <dbReference type="ARBA" id="ARBA00032616"/>
    </source>
</evidence>
<evidence type="ECO:0000256" key="8">
    <source>
        <dbReference type="ARBA" id="ARBA00022553"/>
    </source>
</evidence>
<evidence type="ECO:0000256" key="3">
    <source>
        <dbReference type="ARBA" id="ARBA00004123"/>
    </source>
</evidence>
<dbReference type="InterPro" id="IPR047151">
    <property type="entry name" value="RNZ2-like"/>
</dbReference>
<organism evidence="25">
    <name type="scientific">Corethrella appendiculata</name>
    <dbReference type="NCBI Taxonomy" id="1370023"/>
    <lineage>
        <taxon>Eukaryota</taxon>
        <taxon>Metazoa</taxon>
        <taxon>Ecdysozoa</taxon>
        <taxon>Arthropoda</taxon>
        <taxon>Hexapoda</taxon>
        <taxon>Insecta</taxon>
        <taxon>Pterygota</taxon>
        <taxon>Neoptera</taxon>
        <taxon>Endopterygota</taxon>
        <taxon>Diptera</taxon>
        <taxon>Nematocera</taxon>
        <taxon>Culicoidea</taxon>
        <taxon>Chaoboridae</taxon>
        <taxon>Corethrella</taxon>
    </lineage>
</organism>
<dbReference type="GO" id="GO:0042645">
    <property type="term" value="C:mitochondrial nucleoid"/>
    <property type="evidence" value="ECO:0007669"/>
    <property type="project" value="UniProtKB-ARBA"/>
</dbReference>
<comment type="cofactor">
    <cofactor evidence="2">
        <name>Zn(2+)</name>
        <dbReference type="ChEBI" id="CHEBI:29105"/>
    </cofactor>
</comment>
<proteinExistence type="evidence at transcript level"/>
<comment type="function">
    <text evidence="22">Zinc phosphodiesterase, which displays mitochondrial tRNA 3'-processing endonuclease activity. Involved in tRNA maturation, by removing a 3'-trailer from precursor tRNA. Associates with mitochondrial DNA complexes at the nucleoids to initiate RNA processing and ribosome assembly.</text>
</comment>
<keyword evidence="14" id="KW-0862">Zinc</keyword>
<evidence type="ECO:0000256" key="6">
    <source>
        <dbReference type="ARBA" id="ARBA00012477"/>
    </source>
</evidence>
<evidence type="ECO:0000256" key="9">
    <source>
        <dbReference type="ARBA" id="ARBA00022694"/>
    </source>
</evidence>
<keyword evidence="15" id="KW-0809">Transit peptide</keyword>
<dbReference type="GO" id="GO:0046872">
    <property type="term" value="F:metal ion binding"/>
    <property type="evidence" value="ECO:0007669"/>
    <property type="project" value="UniProtKB-KW"/>
</dbReference>
<keyword evidence="13" id="KW-0378">Hydrolase</keyword>
<dbReference type="GO" id="GO:0005634">
    <property type="term" value="C:nucleus"/>
    <property type="evidence" value="ECO:0007669"/>
    <property type="project" value="UniProtKB-SubCell"/>
</dbReference>
<comment type="subunit">
    <text evidence="23">Homodimer. Interacts with PTCD1.</text>
</comment>
<evidence type="ECO:0000256" key="19">
    <source>
        <dbReference type="ARBA" id="ARBA00030729"/>
    </source>
</evidence>
<feature type="domain" description="tRNase Z endonuclease" evidence="24">
    <location>
        <begin position="33"/>
        <end position="92"/>
    </location>
</feature>
<dbReference type="FunFam" id="3.60.15.10:FF:000014">
    <property type="entry name" value="Zinc phosphodiesterase ELAC protein 2"/>
    <property type="match status" value="1"/>
</dbReference>
<evidence type="ECO:0000256" key="14">
    <source>
        <dbReference type="ARBA" id="ARBA00022833"/>
    </source>
</evidence>
<evidence type="ECO:0000256" key="15">
    <source>
        <dbReference type="ARBA" id="ARBA00022946"/>
    </source>
</evidence>
<dbReference type="InterPro" id="IPR027794">
    <property type="entry name" value="tRNase_Z_dom"/>
</dbReference>
<dbReference type="Gene3D" id="3.60.15.10">
    <property type="entry name" value="Ribonuclease Z/Hydroxyacylglutathione hydrolase-like"/>
    <property type="match status" value="2"/>
</dbReference>
<dbReference type="PANTHER" id="PTHR12553:SF49">
    <property type="entry name" value="ZINC PHOSPHODIESTERASE ELAC PROTEIN 2"/>
    <property type="match status" value="1"/>
</dbReference>
<evidence type="ECO:0000256" key="1">
    <source>
        <dbReference type="ARBA" id="ARBA00000402"/>
    </source>
</evidence>
<evidence type="ECO:0000256" key="10">
    <source>
        <dbReference type="ARBA" id="ARBA00022722"/>
    </source>
</evidence>
<evidence type="ECO:0000259" key="24">
    <source>
        <dbReference type="Pfam" id="PF13691"/>
    </source>
</evidence>
<reference evidence="25" key="1">
    <citation type="journal article" date="2014" name="Insect Biochem. Mol. Biol.">
        <title>An insight into the sialome of the frog biting fly, Corethrella appendiculata.</title>
        <authorList>
            <person name="Ribeiro J.M.C."/>
            <person name="Chagas A.C."/>
            <person name="Pham V.M."/>
            <person name="Lounibos L.P."/>
            <person name="Calvo E."/>
        </authorList>
    </citation>
    <scope>NUCLEOTIDE SEQUENCE</scope>
    <source>
        <tissue evidence="25">Salivary glands</tissue>
    </source>
</reference>
<comment type="similarity">
    <text evidence="5">Belongs to the RNase Z family.</text>
</comment>
<keyword evidence="10" id="KW-0540">Nuclease</keyword>
<dbReference type="EC" id="3.1.26.11" evidence="6"/>
<dbReference type="AlphaFoldDB" id="U5EN23"/>
<evidence type="ECO:0000256" key="4">
    <source>
        <dbReference type="ARBA" id="ARBA00004305"/>
    </source>
</evidence>